<feature type="domain" description="HTH lysR-type" evidence="5">
    <location>
        <begin position="2"/>
        <end position="59"/>
    </location>
</feature>
<dbReference type="EMBL" id="JBHLZN010000001">
    <property type="protein sequence ID" value="MFB9885892.1"/>
    <property type="molecule type" value="Genomic_DNA"/>
</dbReference>
<dbReference type="CDD" id="cd08422">
    <property type="entry name" value="PBP2_CrgA_like"/>
    <property type="match status" value="1"/>
</dbReference>
<dbReference type="Gene3D" id="1.10.10.10">
    <property type="entry name" value="Winged helix-like DNA-binding domain superfamily/Winged helix DNA-binding domain"/>
    <property type="match status" value="1"/>
</dbReference>
<dbReference type="InterPro" id="IPR005119">
    <property type="entry name" value="LysR_subst-bd"/>
</dbReference>
<dbReference type="SUPFAM" id="SSF46785">
    <property type="entry name" value="Winged helix' DNA-binding domain"/>
    <property type="match status" value="1"/>
</dbReference>
<keyword evidence="7" id="KW-1185">Reference proteome</keyword>
<evidence type="ECO:0000256" key="1">
    <source>
        <dbReference type="ARBA" id="ARBA00009437"/>
    </source>
</evidence>
<dbReference type="SUPFAM" id="SSF53850">
    <property type="entry name" value="Periplasmic binding protein-like II"/>
    <property type="match status" value="1"/>
</dbReference>
<dbReference type="PANTHER" id="PTHR30537:SF68">
    <property type="entry name" value="TRANSCRIPTIONAL REGULATOR-RELATED"/>
    <property type="match status" value="1"/>
</dbReference>
<comment type="similarity">
    <text evidence="1">Belongs to the LysR transcriptional regulatory family.</text>
</comment>
<dbReference type="PROSITE" id="PS50931">
    <property type="entry name" value="HTH_LYSR"/>
    <property type="match status" value="1"/>
</dbReference>
<dbReference type="Pfam" id="PF03466">
    <property type="entry name" value="LysR_substrate"/>
    <property type="match status" value="1"/>
</dbReference>
<protein>
    <submittedName>
        <fullName evidence="6">LysR family transcriptional regulator</fullName>
    </submittedName>
</protein>
<evidence type="ECO:0000259" key="5">
    <source>
        <dbReference type="PROSITE" id="PS50931"/>
    </source>
</evidence>
<comment type="caution">
    <text evidence="6">The sequence shown here is derived from an EMBL/GenBank/DDBJ whole genome shotgun (WGS) entry which is preliminary data.</text>
</comment>
<accession>A0ABV5Z9E8</accession>
<name>A0ABV5Z9E8_9GAMM</name>
<dbReference type="InterPro" id="IPR000847">
    <property type="entry name" value="LysR_HTH_N"/>
</dbReference>
<dbReference type="Pfam" id="PF00126">
    <property type="entry name" value="HTH_1"/>
    <property type="match status" value="1"/>
</dbReference>
<evidence type="ECO:0000256" key="2">
    <source>
        <dbReference type="ARBA" id="ARBA00023015"/>
    </source>
</evidence>
<dbReference type="Proteomes" id="UP001589628">
    <property type="component" value="Unassembled WGS sequence"/>
</dbReference>
<keyword evidence="3" id="KW-0238">DNA-binding</keyword>
<dbReference type="InterPro" id="IPR058163">
    <property type="entry name" value="LysR-type_TF_proteobact-type"/>
</dbReference>
<keyword evidence="4" id="KW-0804">Transcription</keyword>
<gene>
    <name evidence="6" type="ORF">ACFFLH_05670</name>
</gene>
<reference evidence="6 7" key="1">
    <citation type="submission" date="2024-09" db="EMBL/GenBank/DDBJ databases">
        <authorList>
            <person name="Sun Q."/>
            <person name="Mori K."/>
        </authorList>
    </citation>
    <scope>NUCLEOTIDE SEQUENCE [LARGE SCALE GENOMIC DNA]</scope>
    <source>
        <strain evidence="6 7">ATCC 51285</strain>
    </source>
</reference>
<dbReference type="Gene3D" id="3.40.190.290">
    <property type="match status" value="1"/>
</dbReference>
<dbReference type="InterPro" id="IPR036390">
    <property type="entry name" value="WH_DNA-bd_sf"/>
</dbReference>
<evidence type="ECO:0000256" key="4">
    <source>
        <dbReference type="ARBA" id="ARBA00023163"/>
    </source>
</evidence>
<sequence length="336" mass="38252">MPDLNDILVFTKVVEMQSFTAAAERLGLTKATVSRKLADLEERLGARLLNRTTRQLSLTEVGEVFYERCSRIMADIDDAQALVTTRSEQVKGKLKVVMPIEFGQLLMGRFLGHFIQKFPEVELDVELTNRRLDMVQEGIDVSIQLGMGQDSNLIARRLGSSRKVLVAAPAYLQRCQVPDRPEQLAEHEIIMMKVFGETLSHWHFSRGGQRVSIQPRGRLQCNNITFAREALVSGLGIGHLPLFMALPYLNEGRLVRVLEDWQMDSAELYALYQSRQYMPKLLKTFLDEVSLLMQRVDELDTGCMIEPEHMIDRLMAQHLQEDISGEEQSAKLYTPS</sequence>
<evidence type="ECO:0000256" key="3">
    <source>
        <dbReference type="ARBA" id="ARBA00023125"/>
    </source>
</evidence>
<dbReference type="RefSeq" id="WP_051527852.1">
    <property type="nucleotide sequence ID" value="NZ_JBHLZN010000001.1"/>
</dbReference>
<dbReference type="PRINTS" id="PR00039">
    <property type="entry name" value="HTHLYSR"/>
</dbReference>
<proteinExistence type="inferred from homology"/>
<evidence type="ECO:0000313" key="7">
    <source>
        <dbReference type="Proteomes" id="UP001589628"/>
    </source>
</evidence>
<organism evidence="6 7">
    <name type="scientific">Balneatrix alpica</name>
    <dbReference type="NCBI Taxonomy" id="75684"/>
    <lineage>
        <taxon>Bacteria</taxon>
        <taxon>Pseudomonadati</taxon>
        <taxon>Pseudomonadota</taxon>
        <taxon>Gammaproteobacteria</taxon>
        <taxon>Oceanospirillales</taxon>
        <taxon>Balneatrichaceae</taxon>
        <taxon>Balneatrix</taxon>
    </lineage>
</organism>
<keyword evidence="2" id="KW-0805">Transcription regulation</keyword>
<dbReference type="InterPro" id="IPR036388">
    <property type="entry name" value="WH-like_DNA-bd_sf"/>
</dbReference>
<dbReference type="PANTHER" id="PTHR30537">
    <property type="entry name" value="HTH-TYPE TRANSCRIPTIONAL REGULATOR"/>
    <property type="match status" value="1"/>
</dbReference>
<evidence type="ECO:0000313" key="6">
    <source>
        <dbReference type="EMBL" id="MFB9885892.1"/>
    </source>
</evidence>